<dbReference type="GeneID" id="18921826"/>
<dbReference type="HOGENOM" id="CLU_058865_1_0_1"/>
<keyword evidence="3" id="KW-1185">Reference proteome</keyword>
<organism evidence="3">
    <name type="scientific">Melampsora larici-populina (strain 98AG31 / pathotype 3-4-7)</name>
    <name type="common">Poplar leaf rust fungus</name>
    <dbReference type="NCBI Taxonomy" id="747676"/>
    <lineage>
        <taxon>Eukaryota</taxon>
        <taxon>Fungi</taxon>
        <taxon>Dikarya</taxon>
        <taxon>Basidiomycota</taxon>
        <taxon>Pucciniomycotina</taxon>
        <taxon>Pucciniomycetes</taxon>
        <taxon>Pucciniales</taxon>
        <taxon>Melampsoraceae</taxon>
        <taxon>Melampsora</taxon>
    </lineage>
</organism>
<dbReference type="VEuPathDB" id="FungiDB:MELLADRAFT_102965"/>
<evidence type="ECO:0000313" key="3">
    <source>
        <dbReference type="Proteomes" id="UP000001072"/>
    </source>
</evidence>
<sequence>MGLSNSSHRKLTPLQSPNHFVGSKARSSHHWKKGAAVTSLKALNASVYTSLPKSTEAISQSLASFTRFLLGYDKITKAYPPGPTPDERCQLKPLTQAHIMANREIFTTNQMTVDDAGEENTLSTFKSFCLLDLKNHGINRLTFDWTKLDRDQYNRTMAFFIVKHWQYAESQGVFDQQSITPAQNTEQTCIGIVLRWMRGRAEEIRQDRRSPEKNLTKETRRKKRLLFKYRSDSLSRLLLAGNTSYDAAEILPHHDCCSDTEWQPENTHYPSVGLTWRSEQYTNLLHQLDRLSFKYCSSSKGIRLASERFDQCRTVATYTNPKGAVCPGLPENCYEPIFLASLTLEEKTALQVKPVSSLLKNLPNHIHNFCN</sequence>
<gene>
    <name evidence="2" type="ORF">MELLADRAFT_102965</name>
</gene>
<dbReference type="EMBL" id="GL883094">
    <property type="protein sequence ID" value="EGG10851.1"/>
    <property type="molecule type" value="Genomic_DNA"/>
</dbReference>
<accession>F4RA37</accession>
<evidence type="ECO:0000256" key="1">
    <source>
        <dbReference type="SAM" id="MobiDB-lite"/>
    </source>
</evidence>
<dbReference type="OrthoDB" id="3224221at2759"/>
<dbReference type="KEGG" id="mlr:MELLADRAFT_102965"/>
<dbReference type="Proteomes" id="UP000001072">
    <property type="component" value="Unassembled WGS sequence"/>
</dbReference>
<protein>
    <submittedName>
        <fullName evidence="2">Uncharacterized protein</fullName>
    </submittedName>
</protein>
<feature type="region of interest" description="Disordered" evidence="1">
    <location>
        <begin position="1"/>
        <end position="25"/>
    </location>
</feature>
<name>F4RA37_MELLP</name>
<proteinExistence type="predicted"/>
<reference evidence="3" key="1">
    <citation type="journal article" date="2011" name="Proc. Natl. Acad. Sci. U.S.A.">
        <title>Obligate biotrophy features unraveled by the genomic analysis of rust fungi.</title>
        <authorList>
            <person name="Duplessis S."/>
            <person name="Cuomo C.A."/>
            <person name="Lin Y.-C."/>
            <person name="Aerts A."/>
            <person name="Tisserant E."/>
            <person name="Veneault-Fourrey C."/>
            <person name="Joly D.L."/>
            <person name="Hacquard S."/>
            <person name="Amselem J."/>
            <person name="Cantarel B.L."/>
            <person name="Chiu R."/>
            <person name="Coutinho P.M."/>
            <person name="Feau N."/>
            <person name="Field M."/>
            <person name="Frey P."/>
            <person name="Gelhaye E."/>
            <person name="Goldberg J."/>
            <person name="Grabherr M.G."/>
            <person name="Kodira C.D."/>
            <person name="Kohler A."/>
            <person name="Kuees U."/>
            <person name="Lindquist E.A."/>
            <person name="Lucas S.M."/>
            <person name="Mago R."/>
            <person name="Mauceli E."/>
            <person name="Morin E."/>
            <person name="Murat C."/>
            <person name="Pangilinan J.L."/>
            <person name="Park R."/>
            <person name="Pearson M."/>
            <person name="Quesneville H."/>
            <person name="Rouhier N."/>
            <person name="Sakthikumar S."/>
            <person name="Salamov A.A."/>
            <person name="Schmutz J."/>
            <person name="Selles B."/>
            <person name="Shapiro H."/>
            <person name="Tanguay P."/>
            <person name="Tuskan G.A."/>
            <person name="Henrissat B."/>
            <person name="Van de Peer Y."/>
            <person name="Rouze P."/>
            <person name="Ellis J.G."/>
            <person name="Dodds P.N."/>
            <person name="Schein J.E."/>
            <person name="Zhong S."/>
            <person name="Hamelin R.C."/>
            <person name="Grigoriev I.V."/>
            <person name="Szabo L.J."/>
            <person name="Martin F."/>
        </authorList>
    </citation>
    <scope>NUCLEOTIDE SEQUENCE [LARGE SCALE GENOMIC DNA]</scope>
    <source>
        <strain evidence="3">98AG31 / pathotype 3-4-7</strain>
    </source>
</reference>
<dbReference type="RefSeq" id="XP_007406320.1">
    <property type="nucleotide sequence ID" value="XM_007406258.1"/>
</dbReference>
<dbReference type="AlphaFoldDB" id="F4RA37"/>
<evidence type="ECO:0000313" key="2">
    <source>
        <dbReference type="EMBL" id="EGG10851.1"/>
    </source>
</evidence>
<dbReference type="InParanoid" id="F4RA37"/>